<keyword evidence="3" id="KW-0998">Cell outer membrane</keyword>
<feature type="region of interest" description="Disordered" evidence="6">
    <location>
        <begin position="405"/>
        <end position="434"/>
    </location>
</feature>
<sequence>MKTLHSKKSSKHLFKFLLVLSMLIAIPQYSNGQILKRLKKKAEDKIEREAEKRAENRINKKIDKEFDKAEDAIDGKDKQNTDSIAKKNDSKTTTKKNDKAANPKEKLQNPTVVWSKFDFVPGDTVIFEDSPSLNEENGEFPSRWDLINGQVEIANVDGETVLMFLDGGEIVPYLKYASEDYLPEVFTIEFDFYKPAGGNRLSFYLTDQKNQRGKNVYDNAQEFDVTPIRVDAPEGSAVMHSGRDSDYCKNGCWTHVSIAYTKGKLKVYLDDTRLVNIPHYSFNPTGFTMYPYFASAKDNVPFYVKNVRIAKGGVKYYDSVLSEGKIIVNGIKFDVNKATLRPESMGPINEIFELMQKQKDLNFSVEGHTDSDGGDDSNMKLSIARGKAVMDKLITMGIEESRLKSTGFGESKPLDNNSTPEGKANNRRVEFVKF</sequence>
<dbReference type="SUPFAM" id="SSF103088">
    <property type="entry name" value="OmpA-like"/>
    <property type="match status" value="1"/>
</dbReference>
<reference evidence="8 9" key="1">
    <citation type="submission" date="2018-07" db="EMBL/GenBank/DDBJ databases">
        <title>Genomic Encyclopedia of Type Strains, Phase III (KMG-III): the genomes of soil and plant-associated and newly described type strains.</title>
        <authorList>
            <person name="Whitman W."/>
        </authorList>
    </citation>
    <scope>NUCLEOTIDE SEQUENCE [LARGE SCALE GENOMIC DNA]</scope>
    <source>
        <strain evidence="8 9">CECT 7946</strain>
    </source>
</reference>
<dbReference type="PANTHER" id="PTHR30329:SF21">
    <property type="entry name" value="LIPOPROTEIN YIAD-RELATED"/>
    <property type="match status" value="1"/>
</dbReference>
<dbReference type="GO" id="GO:0009279">
    <property type="term" value="C:cell outer membrane"/>
    <property type="evidence" value="ECO:0007669"/>
    <property type="project" value="UniProtKB-SubCell"/>
</dbReference>
<dbReference type="EMBL" id="QRDV01000001">
    <property type="protein sequence ID" value="RED46816.1"/>
    <property type="molecule type" value="Genomic_DNA"/>
</dbReference>
<gene>
    <name evidence="8" type="ORF">DFQ10_101592</name>
</gene>
<dbReference type="PROSITE" id="PS51123">
    <property type="entry name" value="OMPA_2"/>
    <property type="match status" value="1"/>
</dbReference>
<protein>
    <submittedName>
        <fullName evidence="8">OmpA family protein</fullName>
    </submittedName>
</protein>
<comment type="subcellular location">
    <subcellularLocation>
        <location evidence="1">Cell outer membrane</location>
    </subcellularLocation>
</comment>
<dbReference type="PANTHER" id="PTHR30329">
    <property type="entry name" value="STATOR ELEMENT OF FLAGELLAR MOTOR COMPLEX"/>
    <property type="match status" value="1"/>
</dbReference>
<dbReference type="AlphaFoldDB" id="A0A3D9HCT2"/>
<accession>A0A3D9HCT2</accession>
<dbReference type="InterPro" id="IPR006665">
    <property type="entry name" value="OmpA-like"/>
</dbReference>
<dbReference type="InterPro" id="IPR006664">
    <property type="entry name" value="OMP_bac"/>
</dbReference>
<evidence type="ECO:0000256" key="5">
    <source>
        <dbReference type="SAM" id="Coils"/>
    </source>
</evidence>
<evidence type="ECO:0000256" key="2">
    <source>
        <dbReference type="ARBA" id="ARBA00023136"/>
    </source>
</evidence>
<organism evidence="8 9">
    <name type="scientific">Winogradskyella eximia</name>
    <dbReference type="NCBI Taxonomy" id="262006"/>
    <lineage>
        <taxon>Bacteria</taxon>
        <taxon>Pseudomonadati</taxon>
        <taxon>Bacteroidota</taxon>
        <taxon>Flavobacteriia</taxon>
        <taxon>Flavobacteriales</taxon>
        <taxon>Flavobacteriaceae</taxon>
        <taxon>Winogradskyella</taxon>
    </lineage>
</organism>
<keyword evidence="2 4" id="KW-0472">Membrane</keyword>
<dbReference type="Gene3D" id="2.60.120.200">
    <property type="match status" value="1"/>
</dbReference>
<comment type="caution">
    <text evidence="8">The sequence shown here is derived from an EMBL/GenBank/DDBJ whole genome shotgun (WGS) entry which is preliminary data.</text>
</comment>
<dbReference type="RefSeq" id="WP_115815921.1">
    <property type="nucleotide sequence ID" value="NZ_CANKZP010000001.1"/>
</dbReference>
<dbReference type="PRINTS" id="PR01021">
    <property type="entry name" value="OMPADOMAIN"/>
</dbReference>
<evidence type="ECO:0000256" key="3">
    <source>
        <dbReference type="ARBA" id="ARBA00023237"/>
    </source>
</evidence>
<dbReference type="InterPro" id="IPR050330">
    <property type="entry name" value="Bact_OuterMem_StrucFunc"/>
</dbReference>
<dbReference type="Proteomes" id="UP000256980">
    <property type="component" value="Unassembled WGS sequence"/>
</dbReference>
<evidence type="ECO:0000313" key="8">
    <source>
        <dbReference type="EMBL" id="RED46816.1"/>
    </source>
</evidence>
<dbReference type="Gene3D" id="3.30.1330.60">
    <property type="entry name" value="OmpA-like domain"/>
    <property type="match status" value="1"/>
</dbReference>
<feature type="region of interest" description="Disordered" evidence="6">
    <location>
        <begin position="71"/>
        <end position="105"/>
    </location>
</feature>
<dbReference type="InterPro" id="IPR036737">
    <property type="entry name" value="OmpA-like_sf"/>
</dbReference>
<dbReference type="CDD" id="cd07185">
    <property type="entry name" value="OmpA_C-like"/>
    <property type="match status" value="1"/>
</dbReference>
<feature type="coiled-coil region" evidence="5">
    <location>
        <begin position="32"/>
        <end position="59"/>
    </location>
</feature>
<keyword evidence="5" id="KW-0175">Coiled coil</keyword>
<dbReference type="Pfam" id="PF00691">
    <property type="entry name" value="OmpA"/>
    <property type="match status" value="1"/>
</dbReference>
<evidence type="ECO:0000259" key="7">
    <source>
        <dbReference type="PROSITE" id="PS51123"/>
    </source>
</evidence>
<evidence type="ECO:0000256" key="1">
    <source>
        <dbReference type="ARBA" id="ARBA00004442"/>
    </source>
</evidence>
<feature type="domain" description="OmpA-like" evidence="7">
    <location>
        <begin position="320"/>
        <end position="434"/>
    </location>
</feature>
<name>A0A3D9HCT2_9FLAO</name>
<evidence type="ECO:0000256" key="6">
    <source>
        <dbReference type="SAM" id="MobiDB-lite"/>
    </source>
</evidence>
<evidence type="ECO:0000256" key="4">
    <source>
        <dbReference type="PROSITE-ProRule" id="PRU00473"/>
    </source>
</evidence>
<keyword evidence="9" id="KW-1185">Reference proteome</keyword>
<dbReference type="OrthoDB" id="9800869at2"/>
<evidence type="ECO:0000313" key="9">
    <source>
        <dbReference type="Proteomes" id="UP000256980"/>
    </source>
</evidence>
<proteinExistence type="predicted"/>